<sequence length="294" mass="34472">MSILDKEYVDKLFNEIQFILQDKESDSFMKEKNRGNFHYKQLNKNFCHRLAQRLNEQSIESDKHRTKLNSWLDSDVDVIPNEYEGGFKIWEGLSDLIDYFEQNNYDFTELNTDEFRICDLGCGSGLLSIYLAKKLSHSNPKLKFRIYLQDYNEQVIKFFTVPNIIVNDENNTAEQIKVNYEFLWGDWQQINEFFISNKIKLDLIVTAETIYKEENFSKLSNLFHANIHHPNGRVLIASKSHYFGIGGGTYSFLDYLDSITETTNQSLCLKGDVVQEIDASLLRHIIEIRLTDKK</sequence>
<comment type="similarity">
    <text evidence="9">Belongs to the methyltransferase superfamily. METTL18 family.</text>
</comment>
<keyword evidence="6" id="KW-0808">Transferase</keyword>
<keyword evidence="5 10" id="KW-0489">Methyltransferase</keyword>
<dbReference type="CDD" id="cd02440">
    <property type="entry name" value="AdoMet_MTases"/>
    <property type="match status" value="1"/>
</dbReference>
<dbReference type="GO" id="GO:0032259">
    <property type="term" value="P:methylation"/>
    <property type="evidence" value="ECO:0007669"/>
    <property type="project" value="UniProtKB-KW"/>
</dbReference>
<proteinExistence type="inferred from homology"/>
<name>A0A922IFM0_DERFA</name>
<organism evidence="10 11">
    <name type="scientific">Dermatophagoides farinae</name>
    <name type="common">American house dust mite</name>
    <dbReference type="NCBI Taxonomy" id="6954"/>
    <lineage>
        <taxon>Eukaryota</taxon>
        <taxon>Metazoa</taxon>
        <taxon>Ecdysozoa</taxon>
        <taxon>Arthropoda</taxon>
        <taxon>Chelicerata</taxon>
        <taxon>Arachnida</taxon>
        <taxon>Acari</taxon>
        <taxon>Acariformes</taxon>
        <taxon>Sarcoptiformes</taxon>
        <taxon>Astigmata</taxon>
        <taxon>Psoroptidia</taxon>
        <taxon>Analgoidea</taxon>
        <taxon>Pyroglyphidae</taxon>
        <taxon>Dermatophagoidinae</taxon>
        <taxon>Dermatophagoides</taxon>
    </lineage>
</organism>
<dbReference type="InterPro" id="IPR029063">
    <property type="entry name" value="SAM-dependent_MTases_sf"/>
</dbReference>
<dbReference type="AlphaFoldDB" id="A0A922IFM0"/>
<reference evidence="10" key="1">
    <citation type="submission" date="2013-05" db="EMBL/GenBank/DDBJ databases">
        <authorList>
            <person name="Yim A.K.Y."/>
            <person name="Chan T.F."/>
            <person name="Ji K.M."/>
            <person name="Liu X.Y."/>
            <person name="Zhou J.W."/>
            <person name="Li R.Q."/>
            <person name="Yang K.Y."/>
            <person name="Li J."/>
            <person name="Li M."/>
            <person name="Law P.T.W."/>
            <person name="Wu Y.L."/>
            <person name="Cai Z.L."/>
            <person name="Qin H."/>
            <person name="Bao Y."/>
            <person name="Leung R.K.K."/>
            <person name="Ng P.K.S."/>
            <person name="Zou J."/>
            <person name="Zhong X.J."/>
            <person name="Ran P.X."/>
            <person name="Zhong N.S."/>
            <person name="Liu Z.G."/>
            <person name="Tsui S.K.W."/>
        </authorList>
    </citation>
    <scope>NUCLEOTIDE SEQUENCE</scope>
    <source>
        <strain evidence="10">Derf</strain>
        <tissue evidence="10">Whole organism</tissue>
    </source>
</reference>
<evidence type="ECO:0000256" key="4">
    <source>
        <dbReference type="ARBA" id="ARBA00022490"/>
    </source>
</evidence>
<evidence type="ECO:0000256" key="7">
    <source>
        <dbReference type="ARBA" id="ARBA00022691"/>
    </source>
</evidence>
<dbReference type="PANTHER" id="PTHR14614">
    <property type="entry name" value="HEPATOCELLULAR CARCINOMA-ASSOCIATED ANTIGEN"/>
    <property type="match status" value="1"/>
</dbReference>
<comment type="caution">
    <text evidence="10">The sequence shown here is derived from an EMBL/GenBank/DDBJ whole genome shotgun (WGS) entry which is preliminary data.</text>
</comment>
<dbReference type="PANTHER" id="PTHR14614:SF39">
    <property type="entry name" value="HISTIDINE PROTEIN METHYLTRANSFERASE 1 HOMOLOG"/>
    <property type="match status" value="1"/>
</dbReference>
<accession>A0A922IFM0</accession>
<gene>
    <name evidence="10" type="primary">METTL18</name>
    <name evidence="10" type="ORF">DERF_003556</name>
</gene>
<evidence type="ECO:0000256" key="2">
    <source>
        <dbReference type="ARBA" id="ARBA00004496"/>
    </source>
</evidence>
<evidence type="ECO:0000313" key="11">
    <source>
        <dbReference type="Proteomes" id="UP000790347"/>
    </source>
</evidence>
<dbReference type="InterPro" id="IPR019410">
    <property type="entry name" value="Methyltransf_16"/>
</dbReference>
<dbReference type="Pfam" id="PF10294">
    <property type="entry name" value="Methyltransf_16"/>
    <property type="match status" value="1"/>
</dbReference>
<evidence type="ECO:0000313" key="10">
    <source>
        <dbReference type="EMBL" id="KAH9529686.1"/>
    </source>
</evidence>
<dbReference type="Proteomes" id="UP000790347">
    <property type="component" value="Unassembled WGS sequence"/>
</dbReference>
<evidence type="ECO:0000256" key="9">
    <source>
        <dbReference type="ARBA" id="ARBA00038126"/>
    </source>
</evidence>
<dbReference type="EMBL" id="ASGP02000001">
    <property type="protein sequence ID" value="KAH9529686.1"/>
    <property type="molecule type" value="Genomic_DNA"/>
</dbReference>
<keyword evidence="8" id="KW-0539">Nucleus</keyword>
<keyword evidence="7" id="KW-0949">S-adenosyl-L-methionine</keyword>
<evidence type="ECO:0000256" key="1">
    <source>
        <dbReference type="ARBA" id="ARBA00004123"/>
    </source>
</evidence>
<comment type="subcellular location">
    <subcellularLocation>
        <location evidence="2">Cytoplasm</location>
    </subcellularLocation>
    <subcellularLocation>
        <location evidence="1">Nucleus</location>
    </subcellularLocation>
</comment>
<keyword evidence="4" id="KW-0963">Cytoplasm</keyword>
<protein>
    <recommendedName>
        <fullName evidence="3">protein-histidine N-methyltransferase</fullName>
        <ecNumber evidence="3">2.1.1.85</ecNumber>
    </recommendedName>
</protein>
<dbReference type="GO" id="GO:0018064">
    <property type="term" value="F:protein-L-histidine N-tele-methyltransferase activity"/>
    <property type="evidence" value="ECO:0007669"/>
    <property type="project" value="UniProtKB-EC"/>
</dbReference>
<evidence type="ECO:0000256" key="8">
    <source>
        <dbReference type="ARBA" id="ARBA00023242"/>
    </source>
</evidence>
<reference evidence="10" key="2">
    <citation type="journal article" date="2022" name="Res Sq">
        <title>Comparative Genomics Reveals Insights into the Divergent Evolution of Astigmatic Mites and Household Pest Adaptations.</title>
        <authorList>
            <person name="Xiong Q."/>
            <person name="Wan A.T.-Y."/>
            <person name="Liu X.-Y."/>
            <person name="Fung C.S.-H."/>
            <person name="Xiao X."/>
            <person name="Malainual N."/>
            <person name="Hou J."/>
            <person name="Wang L."/>
            <person name="Wang M."/>
            <person name="Yang K."/>
            <person name="Cui Y."/>
            <person name="Leung E."/>
            <person name="Nong W."/>
            <person name="Shin S.-K."/>
            <person name="Au S."/>
            <person name="Jeong K.Y."/>
            <person name="Chew F.T."/>
            <person name="Hui J."/>
            <person name="Leung T.F."/>
            <person name="Tungtrongchitr A."/>
            <person name="Zhong N."/>
            <person name="Liu Z."/>
            <person name="Tsui S."/>
        </authorList>
    </citation>
    <scope>NUCLEOTIDE SEQUENCE</scope>
    <source>
        <strain evidence="10">Derf</strain>
        <tissue evidence="10">Whole organism</tissue>
    </source>
</reference>
<dbReference type="GO" id="GO:0005634">
    <property type="term" value="C:nucleus"/>
    <property type="evidence" value="ECO:0007669"/>
    <property type="project" value="UniProtKB-SubCell"/>
</dbReference>
<keyword evidence="11" id="KW-1185">Reference proteome</keyword>
<dbReference type="GO" id="GO:0005737">
    <property type="term" value="C:cytoplasm"/>
    <property type="evidence" value="ECO:0007669"/>
    <property type="project" value="UniProtKB-SubCell"/>
</dbReference>
<dbReference type="SUPFAM" id="SSF53335">
    <property type="entry name" value="S-adenosyl-L-methionine-dependent methyltransferases"/>
    <property type="match status" value="1"/>
</dbReference>
<evidence type="ECO:0000256" key="6">
    <source>
        <dbReference type="ARBA" id="ARBA00022679"/>
    </source>
</evidence>
<evidence type="ECO:0000256" key="5">
    <source>
        <dbReference type="ARBA" id="ARBA00022603"/>
    </source>
</evidence>
<dbReference type="Gene3D" id="3.40.50.150">
    <property type="entry name" value="Vaccinia Virus protein VP39"/>
    <property type="match status" value="1"/>
</dbReference>
<evidence type="ECO:0000256" key="3">
    <source>
        <dbReference type="ARBA" id="ARBA00012533"/>
    </source>
</evidence>
<dbReference type="EC" id="2.1.1.85" evidence="3"/>